<dbReference type="Gene3D" id="3.30.200.160">
    <property type="entry name" value="TFIIIC, subcomplex tauA, subunit Sfc1, barrel domain"/>
    <property type="match status" value="1"/>
</dbReference>
<feature type="domain" description="Transcription factor IIIC subunit Tfc1/Sfc1 triple barrel" evidence="3">
    <location>
        <begin position="322"/>
        <end position="460"/>
    </location>
</feature>
<evidence type="ECO:0000313" key="4">
    <source>
        <dbReference type="EMBL" id="KAF9616286.1"/>
    </source>
</evidence>
<evidence type="ECO:0000313" key="5">
    <source>
        <dbReference type="Proteomes" id="UP000631114"/>
    </source>
</evidence>
<dbReference type="Proteomes" id="UP000631114">
    <property type="component" value="Unassembled WGS sequence"/>
</dbReference>
<dbReference type="OrthoDB" id="5598268at2759"/>
<feature type="region of interest" description="Disordered" evidence="1">
    <location>
        <begin position="579"/>
        <end position="600"/>
    </location>
</feature>
<accession>A0A835MA47</accession>
<keyword evidence="2" id="KW-0812">Transmembrane</keyword>
<dbReference type="Pfam" id="PF17682">
    <property type="entry name" value="Tau95_N"/>
    <property type="match status" value="1"/>
</dbReference>
<proteinExistence type="predicted"/>
<gene>
    <name evidence="4" type="ORF">IFM89_029062</name>
</gene>
<feature type="transmembrane region" description="Helical" evidence="2">
    <location>
        <begin position="181"/>
        <end position="199"/>
    </location>
</feature>
<dbReference type="AlphaFoldDB" id="A0A835MA47"/>
<dbReference type="InterPro" id="IPR042536">
    <property type="entry name" value="TFIIIC_tauA_Sfc1"/>
</dbReference>
<organism evidence="4 5">
    <name type="scientific">Coptis chinensis</name>
    <dbReference type="NCBI Taxonomy" id="261450"/>
    <lineage>
        <taxon>Eukaryota</taxon>
        <taxon>Viridiplantae</taxon>
        <taxon>Streptophyta</taxon>
        <taxon>Embryophyta</taxon>
        <taxon>Tracheophyta</taxon>
        <taxon>Spermatophyta</taxon>
        <taxon>Magnoliopsida</taxon>
        <taxon>Ranunculales</taxon>
        <taxon>Ranunculaceae</taxon>
        <taxon>Coptidoideae</taxon>
        <taxon>Coptis</taxon>
    </lineage>
</organism>
<comment type="caution">
    <text evidence="4">The sequence shown here is derived from an EMBL/GenBank/DDBJ whole genome shotgun (WGS) entry which is preliminary data.</text>
</comment>
<feature type="transmembrane region" description="Helical" evidence="2">
    <location>
        <begin position="44"/>
        <end position="64"/>
    </location>
</feature>
<feature type="transmembrane region" description="Helical" evidence="2">
    <location>
        <begin position="242"/>
        <end position="261"/>
    </location>
</feature>
<keyword evidence="5" id="KW-1185">Reference proteome</keyword>
<reference evidence="4 5" key="1">
    <citation type="submission" date="2020-10" db="EMBL/GenBank/DDBJ databases">
        <title>The Coptis chinensis genome and diversification of protoberbering-type alkaloids.</title>
        <authorList>
            <person name="Wang B."/>
            <person name="Shu S."/>
            <person name="Song C."/>
            <person name="Liu Y."/>
        </authorList>
    </citation>
    <scope>NUCLEOTIDE SEQUENCE [LARGE SCALE GENOMIC DNA]</scope>
    <source>
        <strain evidence="4">HL-2020</strain>
        <tissue evidence="4">Leaf</tissue>
    </source>
</reference>
<keyword evidence="2" id="KW-0472">Membrane</keyword>
<dbReference type="GO" id="GO:0016020">
    <property type="term" value="C:membrane"/>
    <property type="evidence" value="ECO:0007669"/>
    <property type="project" value="TreeGrafter"/>
</dbReference>
<protein>
    <recommendedName>
        <fullName evidence="3">Transcription factor IIIC subunit Tfc1/Sfc1 triple barrel domain-containing protein</fullName>
    </recommendedName>
</protein>
<feature type="transmembrane region" description="Helical" evidence="2">
    <location>
        <begin position="145"/>
        <end position="169"/>
    </location>
</feature>
<evidence type="ECO:0000256" key="1">
    <source>
        <dbReference type="SAM" id="MobiDB-lite"/>
    </source>
</evidence>
<dbReference type="PROSITE" id="PS50244">
    <property type="entry name" value="S5A_REDUCTASE"/>
    <property type="match status" value="1"/>
</dbReference>
<dbReference type="InterPro" id="IPR041499">
    <property type="entry name" value="Tfc1/Sfc1_N"/>
</dbReference>
<dbReference type="EMBL" id="JADFTS010000003">
    <property type="protein sequence ID" value="KAF9616286.1"/>
    <property type="molecule type" value="Genomic_DNA"/>
</dbReference>
<dbReference type="InterPro" id="IPR010721">
    <property type="entry name" value="UstE-like"/>
</dbReference>
<dbReference type="Pfam" id="PF06966">
    <property type="entry name" value="DUF1295"/>
    <property type="match status" value="1"/>
</dbReference>
<dbReference type="PANTHER" id="PTHR32251">
    <property type="entry name" value="3-OXO-5-ALPHA-STEROID 4-DEHYDROGENASE"/>
    <property type="match status" value="1"/>
</dbReference>
<dbReference type="Gene3D" id="1.20.120.1630">
    <property type="match status" value="1"/>
</dbReference>
<evidence type="ECO:0000256" key="2">
    <source>
        <dbReference type="SAM" id="Phobius"/>
    </source>
</evidence>
<feature type="transmembrane region" description="Helical" evidence="2">
    <location>
        <begin position="7"/>
        <end position="24"/>
    </location>
</feature>
<dbReference type="PANTHER" id="PTHR32251:SF23">
    <property type="entry name" value="3-OXO-5-ALPHA-STEROID 4-DEHYDROGENASE (DUF1295)"/>
    <property type="match status" value="1"/>
</dbReference>
<keyword evidence="2" id="KW-1133">Transmembrane helix</keyword>
<sequence length="644" mass="73396">MRNLKNAIIAVLIPLPSIIFYLTFIHNTSSNSLLWTWCSQHPILLPNLLFFINVNILFWIIGLIQSSHWMIDLYWTVIPVMLAHYYGSHPFGEEANLWRSRIVILLTWVWSIRLTHSYFRRENWQWGEREDWRFSEMRKQYGKHWWWVSFFVVYVSQQVFLMGICLPMYAVNCTDAPWNTWDSIGTFVCLCGIVVAYFADTQLHKFVSSNKILREVGVDAIPNLDSGLWQHSRHPNYFGEQLWWWGLVIFGWNVGHGWTFIGSLINSLCLAYVTVLVEQRMLNQEYRAKSYKMYQKTTLVVGMGVIKDGTITGFLPDNVCFAVHYPGYPSSTSRAIETLGGSEAILKARGSPSEPLKLHFRPEDPYSHPAFGDLRPCNNLLLKISKKRTTQVQDAVISVACSSETLRNAQECTVPENALDACNNASQPAVEGDTMFQLSADIVARVSEAYHFNGMVDYQHVLAVHAHAGKNKSRKRDRAEQEPYSEKGAVVDVDQEDVMILVPPLFSPKDFPEKLALKPSATVSAKKKQEAIVKQRWEGVRFRVLIRFEAEDVVTNVLCGAGLMVIGIFGNNPFLAMQGENRGRSPSPPSTDRSGHRADCEPNRQAVQETIIGKVSEAVRNLEQTSPKRAFEIKQICFSNIDRH</sequence>
<evidence type="ECO:0000259" key="3">
    <source>
        <dbReference type="Pfam" id="PF17682"/>
    </source>
</evidence>
<name>A0A835MA47_9MAGN</name>